<dbReference type="Pfam" id="PF01039">
    <property type="entry name" value="Carboxyl_trans"/>
    <property type="match status" value="1"/>
</dbReference>
<evidence type="ECO:0000313" key="3">
    <source>
        <dbReference type="EMBL" id="MDC3425345.1"/>
    </source>
</evidence>
<proteinExistence type="predicted"/>
<evidence type="ECO:0000259" key="2">
    <source>
        <dbReference type="PROSITE" id="PS50989"/>
    </source>
</evidence>
<dbReference type="PROSITE" id="PS50980">
    <property type="entry name" value="COA_CT_NTER"/>
    <property type="match status" value="1"/>
</dbReference>
<organism evidence="3 4">
    <name type="scientific">Terrihalobacillus insolitus</name>
    <dbReference type="NCBI Taxonomy" id="2950438"/>
    <lineage>
        <taxon>Bacteria</taxon>
        <taxon>Bacillati</taxon>
        <taxon>Bacillota</taxon>
        <taxon>Bacilli</taxon>
        <taxon>Bacillales</taxon>
        <taxon>Bacillaceae</taxon>
        <taxon>Terrihalobacillus</taxon>
    </lineage>
</organism>
<feature type="domain" description="CoA carboxyltransferase C-terminal" evidence="2">
    <location>
        <begin position="258"/>
        <end position="501"/>
    </location>
</feature>
<dbReference type="RefSeq" id="WP_272437170.1">
    <property type="nucleotide sequence ID" value="NZ_JAMQKB010000013.1"/>
</dbReference>
<feature type="domain" description="CoA carboxyltransferase N-terminal" evidence="1">
    <location>
        <begin position="4"/>
        <end position="260"/>
    </location>
</feature>
<dbReference type="InterPro" id="IPR029045">
    <property type="entry name" value="ClpP/crotonase-like_dom_sf"/>
</dbReference>
<dbReference type="FunFam" id="3.90.226.10:FF:000016">
    <property type="entry name" value="Propionyl-CoA carboxylase, beta subunit"/>
    <property type="match status" value="1"/>
</dbReference>
<accession>A0A9X3WTC8</accession>
<dbReference type="InterPro" id="IPR011762">
    <property type="entry name" value="COA_CT_N"/>
</dbReference>
<dbReference type="PANTHER" id="PTHR43842:SF2">
    <property type="entry name" value="PROPIONYL-COA CARBOXYLASE BETA CHAIN, MITOCHONDRIAL"/>
    <property type="match status" value="1"/>
</dbReference>
<name>A0A9X3WTC8_9BACI</name>
<reference evidence="3" key="1">
    <citation type="submission" date="2022-06" db="EMBL/GenBank/DDBJ databases">
        <title>Aquibacillus sp. a new bacterium isolated from soil saline samples.</title>
        <authorList>
            <person name="Galisteo C."/>
            <person name="De La Haba R."/>
            <person name="Sanchez-Porro C."/>
            <person name="Ventosa A."/>
        </authorList>
    </citation>
    <scope>NUCLEOTIDE SEQUENCE</scope>
    <source>
        <strain evidence="3">3ASR75-11</strain>
    </source>
</reference>
<dbReference type="PROSITE" id="PS50989">
    <property type="entry name" value="COA_CT_CTER"/>
    <property type="match status" value="1"/>
</dbReference>
<dbReference type="GO" id="GO:0009317">
    <property type="term" value="C:acetyl-CoA carboxylase complex"/>
    <property type="evidence" value="ECO:0007669"/>
    <property type="project" value="TreeGrafter"/>
</dbReference>
<comment type="caution">
    <text evidence="3">The sequence shown here is derived from an EMBL/GenBank/DDBJ whole genome shotgun (WGS) entry which is preliminary data.</text>
</comment>
<evidence type="ECO:0000259" key="1">
    <source>
        <dbReference type="PROSITE" id="PS50980"/>
    </source>
</evidence>
<dbReference type="EMBL" id="JAMQKB010000013">
    <property type="protein sequence ID" value="MDC3425345.1"/>
    <property type="molecule type" value="Genomic_DNA"/>
</dbReference>
<dbReference type="PANTHER" id="PTHR43842">
    <property type="entry name" value="PROPIONYL-COA CARBOXYLASE BETA CHAIN"/>
    <property type="match status" value="1"/>
</dbReference>
<dbReference type="AlphaFoldDB" id="A0A9X3WTC8"/>
<protein>
    <submittedName>
        <fullName evidence="3">Methylmalonyl-CoA carboxyltransferase</fullName>
    </submittedName>
</protein>
<dbReference type="InterPro" id="IPR051047">
    <property type="entry name" value="AccD/PCCB"/>
</dbReference>
<dbReference type="Proteomes" id="UP001145050">
    <property type="component" value="Unassembled WGS sequence"/>
</dbReference>
<gene>
    <name evidence="3" type="ORF">NC797_12620</name>
</gene>
<dbReference type="Gene3D" id="3.90.226.10">
    <property type="entry name" value="2-enoyl-CoA Hydratase, Chain A, domain 1"/>
    <property type="match status" value="2"/>
</dbReference>
<dbReference type="GO" id="GO:0004658">
    <property type="term" value="F:propionyl-CoA carboxylase activity"/>
    <property type="evidence" value="ECO:0007669"/>
    <property type="project" value="TreeGrafter"/>
</dbReference>
<dbReference type="InterPro" id="IPR034733">
    <property type="entry name" value="AcCoA_carboxyl_beta"/>
</dbReference>
<sequence length="519" mass="57146">MVDIYEKINQLYDKRRQVELGGGDERIAKQHEKGKMTARERIDYLLDDGSFVELNPFMEHRVSDFGMDKSKAAGEGVVTGYGKIDGRPLYLFAQDFTVYGGALGEMHARKVAAVMDLAAKNGTPFVGLNDSGGARIQEGVSSLDGYGHIFYRNSIYSGVIPQISVILGPCAGGAVYSPAITDFVVMVEETSQMFITGPKVIETVTGEKITSEDLGGAAVHNSKSGNAHIKASNEEEALDAVKRLIHYLPSNNKEKPPLIEEEVAEVQSDYRPELTDLIPFDAIRPYDVKLIIEQIVDEQSFFEIHSDFAKNVVVGFARLKGKSIGLVCNNPKYLAGGLDIDSSDKVSRFIRFCDAFHIPLITFEDVTGFFPGVKQEHGGIIRHGAKILYAYSEATVPKITVITRKAYGGAYVALNSKSIGADIVYAWPNAEIAVMGPEGAANIIFAKEIKESENSDETRQEKIETYREKFANPYVAAGLGMVDDVIDPRETRIALMNALEMLNNKQEERPYKKHGNIPL</sequence>
<evidence type="ECO:0000313" key="4">
    <source>
        <dbReference type="Proteomes" id="UP001145050"/>
    </source>
</evidence>
<keyword evidence="4" id="KW-1185">Reference proteome</keyword>
<dbReference type="InterPro" id="IPR011763">
    <property type="entry name" value="COA_CT_C"/>
</dbReference>
<dbReference type="SUPFAM" id="SSF52096">
    <property type="entry name" value="ClpP/crotonase"/>
    <property type="match status" value="2"/>
</dbReference>